<dbReference type="EC" id="3.6.3.5" evidence="16"/>
<dbReference type="PRINTS" id="PR00941">
    <property type="entry name" value="CDATPASE"/>
</dbReference>
<evidence type="ECO:0000256" key="9">
    <source>
        <dbReference type="ARBA" id="ARBA00022842"/>
    </source>
</evidence>
<keyword evidence="8 14" id="KW-0067">ATP-binding</keyword>
<dbReference type="Gene3D" id="2.70.150.10">
    <property type="entry name" value="Calcium-transporting ATPase, cytoplasmic transduction domain A"/>
    <property type="match status" value="1"/>
</dbReference>
<dbReference type="SUPFAM" id="SSF56784">
    <property type="entry name" value="HAD-like"/>
    <property type="match status" value="1"/>
</dbReference>
<dbReference type="EMBL" id="UGGP01000001">
    <property type="protein sequence ID" value="STO09014.1"/>
    <property type="molecule type" value="Genomic_DNA"/>
</dbReference>
<evidence type="ECO:0000313" key="17">
    <source>
        <dbReference type="Proteomes" id="UP000254060"/>
    </source>
</evidence>
<evidence type="ECO:0000256" key="14">
    <source>
        <dbReference type="RuleBase" id="RU362081"/>
    </source>
</evidence>
<evidence type="ECO:0000256" key="4">
    <source>
        <dbReference type="ARBA" id="ARBA00022553"/>
    </source>
</evidence>
<keyword evidence="13 14" id="KW-0472">Membrane</keyword>
<dbReference type="RefSeq" id="WP_029335905.1">
    <property type="nucleotide sequence ID" value="NZ_UGGP01000001.1"/>
</dbReference>
<keyword evidence="4" id="KW-0597">Phosphoprotein</keyword>
<organism evidence="16 17">
    <name type="scientific">Exiguobacterium aurantiacum</name>
    <dbReference type="NCBI Taxonomy" id="33987"/>
    <lineage>
        <taxon>Bacteria</taxon>
        <taxon>Bacillati</taxon>
        <taxon>Bacillota</taxon>
        <taxon>Bacilli</taxon>
        <taxon>Bacillales</taxon>
        <taxon>Bacillales Family XII. Incertae Sedis</taxon>
        <taxon>Exiguobacterium</taxon>
    </lineage>
</organism>
<dbReference type="InterPro" id="IPR027256">
    <property type="entry name" value="P-typ_ATPase_IB"/>
</dbReference>
<sequence>MNTSTATHEKSHVFKRANWFEHIELIMALISGVLIVLAYITEKQVGTSWVHVTLYLAAFLIGGYAKAKEGLTDMWETRSLNVELLMIIAAIGAASIGYWMEGAILIFIFALSGALETYTMNKNERALESLMELQPEQATRFNDEGGLDVVHIDELSVGDRIYVRPGERIPVDGRILSGGASIEEAAITGESIPVERNVGDDVFGSSVNLNGVLTLEVTKLATETLFQKIIQMVQQAQEEKSPSAQFIDRYEGRYVQVVLFSVAAIILLGPVFTPWSLETSIYRGMILLVVASPCALVAAITPAALAAIASSAKHGILFKGGVHIENMGRLKAIAFDKTGTLTIGKPEVQHVLLHPDVTQHDVFRIVSLIEEHSMHPLAEALVAYTGKHTGTMEQFKDVTGSGIEAMIDGVTYRVGKQKFADASGDFFLDQVERLKEAGHTLVFISDETRTLGAFALRDTLRPEAKQAIERLNRLGIATIMITGDNEATGRAIATEAGLTRYIAECLPDEKVEQIKLLKAEYGSIGMIGDGINDAPALATADVGIAMGEGTDAALETADVVLMKNDLVRLSSAIEQSRKLNRIVLQNVIFALGVILVLIATNIFELLVMPFAVVGHEGSTILVILNGLRLLSSSWD</sequence>
<dbReference type="InterPro" id="IPR008250">
    <property type="entry name" value="ATPase_P-typ_transduc_dom_A_sf"/>
</dbReference>
<dbReference type="NCBIfam" id="TIGR01511">
    <property type="entry name" value="ATPase-IB1_Cu"/>
    <property type="match status" value="1"/>
</dbReference>
<dbReference type="SUPFAM" id="SSF81653">
    <property type="entry name" value="Calcium ATPase, transduction domain A"/>
    <property type="match status" value="1"/>
</dbReference>
<evidence type="ECO:0000313" key="16">
    <source>
        <dbReference type="EMBL" id="STO09014.1"/>
    </source>
</evidence>
<evidence type="ECO:0000259" key="15">
    <source>
        <dbReference type="Pfam" id="PF00122"/>
    </source>
</evidence>
<dbReference type="InterPro" id="IPR023298">
    <property type="entry name" value="ATPase_P-typ_TM_dom_sf"/>
</dbReference>
<feature type="transmembrane region" description="Helical" evidence="14">
    <location>
        <begin position="285"/>
        <end position="309"/>
    </location>
</feature>
<dbReference type="SFLD" id="SFLDS00003">
    <property type="entry name" value="Haloacid_Dehalogenase"/>
    <property type="match status" value="1"/>
</dbReference>
<dbReference type="SFLD" id="SFLDG00002">
    <property type="entry name" value="C1.7:_P-type_atpase_like"/>
    <property type="match status" value="1"/>
</dbReference>
<dbReference type="OrthoDB" id="9813266at2"/>
<dbReference type="InterPro" id="IPR023299">
    <property type="entry name" value="ATPase_P-typ_cyto_dom_N"/>
</dbReference>
<dbReference type="SUPFAM" id="SSF81665">
    <property type="entry name" value="Calcium ATPase, transmembrane domain M"/>
    <property type="match status" value="1"/>
</dbReference>
<dbReference type="InterPro" id="IPR051949">
    <property type="entry name" value="Cation_Transport_ATPase"/>
</dbReference>
<dbReference type="STRING" id="1397694.GCA_000702585_02895"/>
<dbReference type="CDD" id="cd07551">
    <property type="entry name" value="P-type_ATPase_HM_ZosA_PfeT-like"/>
    <property type="match status" value="1"/>
</dbReference>
<dbReference type="InterPro" id="IPR018303">
    <property type="entry name" value="ATPase_P-typ_P_site"/>
</dbReference>
<evidence type="ECO:0000256" key="12">
    <source>
        <dbReference type="ARBA" id="ARBA00023065"/>
    </source>
</evidence>
<dbReference type="GO" id="GO:0019829">
    <property type="term" value="F:ATPase-coupled monoatomic cation transmembrane transporter activity"/>
    <property type="evidence" value="ECO:0007669"/>
    <property type="project" value="InterPro"/>
</dbReference>
<dbReference type="PROSITE" id="PS01229">
    <property type="entry name" value="COF_2"/>
    <property type="match status" value="1"/>
</dbReference>
<keyword evidence="7 14" id="KW-0547">Nucleotide-binding</keyword>
<dbReference type="GO" id="GO:0016887">
    <property type="term" value="F:ATP hydrolysis activity"/>
    <property type="evidence" value="ECO:0007669"/>
    <property type="project" value="InterPro"/>
</dbReference>
<feature type="transmembrane region" description="Helical" evidence="14">
    <location>
        <begin position="47"/>
        <end position="65"/>
    </location>
</feature>
<dbReference type="GO" id="GO:0005886">
    <property type="term" value="C:plasma membrane"/>
    <property type="evidence" value="ECO:0007669"/>
    <property type="project" value="UniProtKB-SubCell"/>
</dbReference>
<keyword evidence="16" id="KW-0378">Hydrolase</keyword>
<dbReference type="InterPro" id="IPR059000">
    <property type="entry name" value="ATPase_P-type_domA"/>
</dbReference>
<dbReference type="InterPro" id="IPR023214">
    <property type="entry name" value="HAD_sf"/>
</dbReference>
<dbReference type="Gene3D" id="3.40.1110.10">
    <property type="entry name" value="Calcium-transporting ATPase, cytoplasmic domain N"/>
    <property type="match status" value="1"/>
</dbReference>
<evidence type="ECO:0000256" key="11">
    <source>
        <dbReference type="ARBA" id="ARBA00022989"/>
    </source>
</evidence>
<dbReference type="InterPro" id="IPR044492">
    <property type="entry name" value="P_typ_ATPase_HD_dom"/>
</dbReference>
<dbReference type="InterPro" id="IPR001757">
    <property type="entry name" value="P_typ_ATPase"/>
</dbReference>
<dbReference type="FunFam" id="2.70.150.10:FF:000002">
    <property type="entry name" value="Copper-transporting ATPase 1, putative"/>
    <property type="match status" value="1"/>
</dbReference>
<protein>
    <submittedName>
        <fullName evidence="16">Zinc-transporting ATPase</fullName>
        <ecNumber evidence="16">3.6.3.5</ecNumber>
    </submittedName>
</protein>
<dbReference type="PANTHER" id="PTHR43079">
    <property type="entry name" value="PROBABLE CADMIUM/ZINC-TRANSPORTING ATPASE HMA1"/>
    <property type="match status" value="1"/>
</dbReference>
<dbReference type="AlphaFoldDB" id="A0A377FWS0"/>
<dbReference type="InterPro" id="IPR036412">
    <property type="entry name" value="HAD-like_sf"/>
</dbReference>
<dbReference type="PANTHER" id="PTHR43079:SF1">
    <property type="entry name" value="CADMIUM_ZINC-TRANSPORTING ATPASE HMA1, CHLOROPLASTIC-RELATED"/>
    <property type="match status" value="1"/>
</dbReference>
<evidence type="ECO:0000256" key="6">
    <source>
        <dbReference type="ARBA" id="ARBA00022723"/>
    </source>
</evidence>
<dbReference type="NCBIfam" id="TIGR01512">
    <property type="entry name" value="ATPase-IB2_Cd"/>
    <property type="match status" value="1"/>
</dbReference>
<feature type="domain" description="P-type ATPase A" evidence="15">
    <location>
        <begin position="132"/>
        <end position="234"/>
    </location>
</feature>
<feature type="transmembrane region" description="Helical" evidence="14">
    <location>
        <begin position="20"/>
        <end position="40"/>
    </location>
</feature>
<keyword evidence="10" id="KW-1278">Translocase</keyword>
<keyword evidence="6 14" id="KW-0479">Metal-binding</keyword>
<evidence type="ECO:0000256" key="1">
    <source>
        <dbReference type="ARBA" id="ARBA00004651"/>
    </source>
</evidence>
<evidence type="ECO:0000256" key="2">
    <source>
        <dbReference type="ARBA" id="ARBA00006024"/>
    </source>
</evidence>
<dbReference type="GO" id="GO:0005524">
    <property type="term" value="F:ATP binding"/>
    <property type="evidence" value="ECO:0007669"/>
    <property type="project" value="UniProtKB-UniRule"/>
</dbReference>
<dbReference type="Pfam" id="PF00702">
    <property type="entry name" value="Hydrolase"/>
    <property type="match status" value="1"/>
</dbReference>
<gene>
    <name evidence="16" type="primary">zosA_1</name>
    <name evidence="16" type="ORF">NCTC13163_02409</name>
</gene>
<proteinExistence type="inferred from homology"/>
<evidence type="ECO:0000256" key="13">
    <source>
        <dbReference type="ARBA" id="ARBA00023136"/>
    </source>
</evidence>
<dbReference type="PRINTS" id="PR00119">
    <property type="entry name" value="CATATPASE"/>
</dbReference>
<keyword evidence="12" id="KW-0406">Ion transport</keyword>
<dbReference type="SFLD" id="SFLDF00027">
    <property type="entry name" value="p-type_atpase"/>
    <property type="match status" value="1"/>
</dbReference>
<keyword evidence="9" id="KW-0460">Magnesium</keyword>
<evidence type="ECO:0000256" key="10">
    <source>
        <dbReference type="ARBA" id="ARBA00022967"/>
    </source>
</evidence>
<keyword evidence="5 14" id="KW-0812">Transmembrane</keyword>
<keyword evidence="14" id="KW-1003">Cell membrane</keyword>
<dbReference type="NCBIfam" id="TIGR01494">
    <property type="entry name" value="ATPase_P-type"/>
    <property type="match status" value="1"/>
</dbReference>
<keyword evidence="11 14" id="KW-1133">Transmembrane helix</keyword>
<feature type="transmembrane region" description="Helical" evidence="14">
    <location>
        <begin position="583"/>
        <end position="603"/>
    </location>
</feature>
<evidence type="ECO:0000256" key="8">
    <source>
        <dbReference type="ARBA" id="ARBA00022840"/>
    </source>
</evidence>
<keyword evidence="3" id="KW-0813">Transport</keyword>
<evidence type="ECO:0000256" key="7">
    <source>
        <dbReference type="ARBA" id="ARBA00022741"/>
    </source>
</evidence>
<dbReference type="NCBIfam" id="TIGR01525">
    <property type="entry name" value="ATPase-IB_hvy"/>
    <property type="match status" value="1"/>
</dbReference>
<feature type="transmembrane region" description="Helical" evidence="14">
    <location>
        <begin position="85"/>
        <end position="115"/>
    </location>
</feature>
<feature type="transmembrane region" description="Helical" evidence="14">
    <location>
        <begin position="254"/>
        <end position="273"/>
    </location>
</feature>
<reference evidence="16 17" key="1">
    <citation type="submission" date="2018-06" db="EMBL/GenBank/DDBJ databases">
        <authorList>
            <consortium name="Pathogen Informatics"/>
            <person name="Doyle S."/>
        </authorList>
    </citation>
    <scope>NUCLEOTIDE SEQUENCE [LARGE SCALE GENOMIC DNA]</scope>
    <source>
        <strain evidence="16 17">NCTC13163</strain>
    </source>
</reference>
<accession>A0A377FWS0</accession>
<comment type="subcellular location">
    <subcellularLocation>
        <location evidence="1">Cell membrane</location>
        <topology evidence="1">Multi-pass membrane protein</topology>
    </subcellularLocation>
</comment>
<evidence type="ECO:0000256" key="5">
    <source>
        <dbReference type="ARBA" id="ARBA00022692"/>
    </source>
</evidence>
<dbReference type="PROSITE" id="PS00154">
    <property type="entry name" value="ATPASE_E1_E2"/>
    <property type="match status" value="1"/>
</dbReference>
<evidence type="ECO:0000256" key="3">
    <source>
        <dbReference type="ARBA" id="ARBA00022448"/>
    </source>
</evidence>
<name>A0A377FWS0_9BACL</name>
<comment type="similarity">
    <text evidence="2 14">Belongs to the cation transport ATPase (P-type) (TC 3.A.3) family. Type IB subfamily.</text>
</comment>
<dbReference type="Proteomes" id="UP000254060">
    <property type="component" value="Unassembled WGS sequence"/>
</dbReference>
<dbReference type="Pfam" id="PF00122">
    <property type="entry name" value="E1-E2_ATPase"/>
    <property type="match status" value="1"/>
</dbReference>
<dbReference type="GO" id="GO:0046872">
    <property type="term" value="F:metal ion binding"/>
    <property type="evidence" value="ECO:0007669"/>
    <property type="project" value="UniProtKB-KW"/>
</dbReference>
<dbReference type="Gene3D" id="3.40.50.1000">
    <property type="entry name" value="HAD superfamily/HAD-like"/>
    <property type="match status" value="1"/>
</dbReference>